<reference evidence="1 2" key="1">
    <citation type="submission" date="2016-02" db="EMBL/GenBank/DDBJ databases">
        <title>Genome sequence of Tissierella creatinophila DSM 6911.</title>
        <authorList>
            <person name="Poehlein A."/>
            <person name="Daniel R."/>
        </authorList>
    </citation>
    <scope>NUCLEOTIDE SEQUENCE [LARGE SCALE GENOMIC DNA]</scope>
    <source>
        <strain evidence="1 2">DSM 6911</strain>
    </source>
</reference>
<gene>
    <name evidence="1" type="ORF">TICRE_09470</name>
</gene>
<organism evidence="1 2">
    <name type="scientific">Tissierella creatinophila DSM 6911</name>
    <dbReference type="NCBI Taxonomy" id="1123403"/>
    <lineage>
        <taxon>Bacteria</taxon>
        <taxon>Bacillati</taxon>
        <taxon>Bacillota</taxon>
        <taxon>Tissierellia</taxon>
        <taxon>Tissierellales</taxon>
        <taxon>Tissierellaceae</taxon>
        <taxon>Tissierella</taxon>
    </lineage>
</organism>
<sequence length="89" mass="10529">MMYPYITLADETEITHSHIIEENDVKKVEVHFERPTEHGFDTARCILPNYTWIKIEGYTDEEIENFNEMLRHNTHLLYKYASIGGIQIA</sequence>
<dbReference type="AlphaFoldDB" id="A0A1U7M7I3"/>
<name>A0A1U7M7I3_TISCR</name>
<evidence type="ECO:0000313" key="1">
    <source>
        <dbReference type="EMBL" id="OLS03246.1"/>
    </source>
</evidence>
<dbReference type="Proteomes" id="UP000186112">
    <property type="component" value="Unassembled WGS sequence"/>
</dbReference>
<dbReference type="RefSeq" id="WP_075725661.1">
    <property type="nucleotide sequence ID" value="NZ_LTDM01000011.1"/>
</dbReference>
<accession>A0A1U7M7I3</accession>
<proteinExistence type="predicted"/>
<protein>
    <submittedName>
        <fullName evidence="1">Uncharacterized protein</fullName>
    </submittedName>
</protein>
<keyword evidence="2" id="KW-1185">Reference proteome</keyword>
<evidence type="ECO:0000313" key="2">
    <source>
        <dbReference type="Proteomes" id="UP000186112"/>
    </source>
</evidence>
<comment type="caution">
    <text evidence="1">The sequence shown here is derived from an EMBL/GenBank/DDBJ whole genome shotgun (WGS) entry which is preliminary data.</text>
</comment>
<dbReference type="EMBL" id="LTDM01000011">
    <property type="protein sequence ID" value="OLS03246.1"/>
    <property type="molecule type" value="Genomic_DNA"/>
</dbReference>
<dbReference type="OrthoDB" id="9809915at2"/>